<dbReference type="EMBL" id="ABEU02000021">
    <property type="protein sequence ID" value="PNR31876.1"/>
    <property type="molecule type" value="Genomic_DNA"/>
</dbReference>
<dbReference type="AlphaFoldDB" id="A0A2K1IRH2"/>
<name>A0A2K1IRH2_PHYPA</name>
<dbReference type="Proteomes" id="UP000006727">
    <property type="component" value="Chromosome 21"/>
</dbReference>
<dbReference type="InParanoid" id="A0A2K1IRH2"/>
<dbReference type="Gramene" id="Pp3c21_10560V3.1">
    <property type="protein sequence ID" value="PAC:32916202.CDS.1"/>
    <property type="gene ID" value="Pp3c21_10560"/>
</dbReference>
<keyword evidence="1" id="KW-0472">Membrane</keyword>
<reference evidence="2 4" key="2">
    <citation type="journal article" date="2018" name="Plant J.">
        <title>The Physcomitrella patens chromosome-scale assembly reveals moss genome structure and evolution.</title>
        <authorList>
            <person name="Lang D."/>
            <person name="Ullrich K.K."/>
            <person name="Murat F."/>
            <person name="Fuchs J."/>
            <person name="Jenkins J."/>
            <person name="Haas F.B."/>
            <person name="Piednoel M."/>
            <person name="Gundlach H."/>
            <person name="Van Bel M."/>
            <person name="Meyberg R."/>
            <person name="Vives C."/>
            <person name="Morata J."/>
            <person name="Symeonidi A."/>
            <person name="Hiss M."/>
            <person name="Muchero W."/>
            <person name="Kamisugi Y."/>
            <person name="Saleh O."/>
            <person name="Blanc G."/>
            <person name="Decker E.L."/>
            <person name="van Gessel N."/>
            <person name="Grimwood J."/>
            <person name="Hayes R.D."/>
            <person name="Graham S.W."/>
            <person name="Gunter L.E."/>
            <person name="McDaniel S.F."/>
            <person name="Hoernstein S.N.W."/>
            <person name="Larsson A."/>
            <person name="Li F.W."/>
            <person name="Perroud P.F."/>
            <person name="Phillips J."/>
            <person name="Ranjan P."/>
            <person name="Rokshar D.S."/>
            <person name="Rothfels C.J."/>
            <person name="Schneider L."/>
            <person name="Shu S."/>
            <person name="Stevenson D.W."/>
            <person name="Thummler F."/>
            <person name="Tillich M."/>
            <person name="Villarreal Aguilar J.C."/>
            <person name="Widiez T."/>
            <person name="Wong G.K."/>
            <person name="Wymore A."/>
            <person name="Zhang Y."/>
            <person name="Zimmer A.D."/>
            <person name="Quatrano R.S."/>
            <person name="Mayer K.F.X."/>
            <person name="Goodstein D."/>
            <person name="Casacuberta J.M."/>
            <person name="Vandepoele K."/>
            <person name="Reski R."/>
            <person name="Cuming A.C."/>
            <person name="Tuskan G.A."/>
            <person name="Maumus F."/>
            <person name="Salse J."/>
            <person name="Schmutz J."/>
            <person name="Rensing S.A."/>
        </authorList>
    </citation>
    <scope>NUCLEOTIDE SEQUENCE [LARGE SCALE GENOMIC DNA]</scope>
    <source>
        <strain evidence="3 4">cv. Gransden 2004</strain>
    </source>
</reference>
<protein>
    <submittedName>
        <fullName evidence="2 3">Uncharacterized protein</fullName>
    </submittedName>
</protein>
<evidence type="ECO:0000313" key="3">
    <source>
        <dbReference type="EnsemblPlants" id="PAC:32916202.CDS.1"/>
    </source>
</evidence>
<dbReference type="EnsemblPlants" id="Pp3c21_10560V3.1">
    <property type="protein sequence ID" value="PAC:32916202.CDS.1"/>
    <property type="gene ID" value="Pp3c21_10560"/>
</dbReference>
<evidence type="ECO:0000313" key="4">
    <source>
        <dbReference type="Proteomes" id="UP000006727"/>
    </source>
</evidence>
<keyword evidence="4" id="KW-1185">Reference proteome</keyword>
<feature type="transmembrane region" description="Helical" evidence="1">
    <location>
        <begin position="16"/>
        <end position="36"/>
    </location>
</feature>
<evidence type="ECO:0000256" key="1">
    <source>
        <dbReference type="SAM" id="Phobius"/>
    </source>
</evidence>
<keyword evidence="1" id="KW-0812">Transmembrane</keyword>
<reference evidence="3" key="3">
    <citation type="submission" date="2020-12" db="UniProtKB">
        <authorList>
            <consortium name="EnsemblPlants"/>
        </authorList>
    </citation>
    <scope>IDENTIFICATION</scope>
</reference>
<gene>
    <name evidence="2" type="ORF">PHYPA_025999</name>
</gene>
<reference evidence="2 4" key="1">
    <citation type="journal article" date="2008" name="Science">
        <title>The Physcomitrella genome reveals evolutionary insights into the conquest of land by plants.</title>
        <authorList>
            <person name="Rensing S."/>
            <person name="Lang D."/>
            <person name="Zimmer A."/>
            <person name="Terry A."/>
            <person name="Salamov A."/>
            <person name="Shapiro H."/>
            <person name="Nishiyama T."/>
            <person name="Perroud P.-F."/>
            <person name="Lindquist E."/>
            <person name="Kamisugi Y."/>
            <person name="Tanahashi T."/>
            <person name="Sakakibara K."/>
            <person name="Fujita T."/>
            <person name="Oishi K."/>
            <person name="Shin-I T."/>
            <person name="Kuroki Y."/>
            <person name="Toyoda A."/>
            <person name="Suzuki Y."/>
            <person name="Hashimoto A."/>
            <person name="Yamaguchi K."/>
            <person name="Sugano A."/>
            <person name="Kohara Y."/>
            <person name="Fujiyama A."/>
            <person name="Anterola A."/>
            <person name="Aoki S."/>
            <person name="Ashton N."/>
            <person name="Barbazuk W.B."/>
            <person name="Barker E."/>
            <person name="Bennetzen J."/>
            <person name="Bezanilla M."/>
            <person name="Blankenship R."/>
            <person name="Cho S.H."/>
            <person name="Dutcher S."/>
            <person name="Estelle M."/>
            <person name="Fawcett J.A."/>
            <person name="Gundlach H."/>
            <person name="Hanada K."/>
            <person name="Heyl A."/>
            <person name="Hicks K.A."/>
            <person name="Hugh J."/>
            <person name="Lohr M."/>
            <person name="Mayer K."/>
            <person name="Melkozernov A."/>
            <person name="Murata T."/>
            <person name="Nelson D."/>
            <person name="Pils B."/>
            <person name="Prigge M."/>
            <person name="Reiss B."/>
            <person name="Renner T."/>
            <person name="Rombauts S."/>
            <person name="Rushton P."/>
            <person name="Sanderfoot A."/>
            <person name="Schween G."/>
            <person name="Shiu S.-H."/>
            <person name="Stueber K."/>
            <person name="Theodoulou F.L."/>
            <person name="Tu H."/>
            <person name="Van de Peer Y."/>
            <person name="Verrier P.J."/>
            <person name="Waters E."/>
            <person name="Wood A."/>
            <person name="Yang L."/>
            <person name="Cove D."/>
            <person name="Cuming A."/>
            <person name="Hasebe M."/>
            <person name="Lucas S."/>
            <person name="Mishler D.B."/>
            <person name="Reski R."/>
            <person name="Grigoriev I."/>
            <person name="Quatrano R.S."/>
            <person name="Boore J.L."/>
        </authorList>
    </citation>
    <scope>NUCLEOTIDE SEQUENCE [LARGE SCALE GENOMIC DNA]</scope>
    <source>
        <strain evidence="3 4">cv. Gransden 2004</strain>
    </source>
</reference>
<keyword evidence="1" id="KW-1133">Transmembrane helix</keyword>
<evidence type="ECO:0000313" key="2">
    <source>
        <dbReference type="EMBL" id="PNR31876.1"/>
    </source>
</evidence>
<accession>A0A2K1IRH2</accession>
<organism evidence="2">
    <name type="scientific">Physcomitrium patens</name>
    <name type="common">Spreading-leaved earth moss</name>
    <name type="synonym">Physcomitrella patens</name>
    <dbReference type="NCBI Taxonomy" id="3218"/>
    <lineage>
        <taxon>Eukaryota</taxon>
        <taxon>Viridiplantae</taxon>
        <taxon>Streptophyta</taxon>
        <taxon>Embryophyta</taxon>
        <taxon>Bryophyta</taxon>
        <taxon>Bryophytina</taxon>
        <taxon>Bryopsida</taxon>
        <taxon>Funariidae</taxon>
        <taxon>Funariales</taxon>
        <taxon>Funariaceae</taxon>
        <taxon>Physcomitrium</taxon>
    </lineage>
</organism>
<sequence>MEGIAHSSIEGWRSQLMFNVAVVYTYLTLLAMASAVIRHLLCQNLKHGEDWRWQKVFRQLAALIMMGMYLMLVEDVSGRSLDPVTALVPGTCVGASLWSAGSDMVIIGGGGVSRNGKSWTACEMYLRNFILITYRNYSI</sequence>
<proteinExistence type="predicted"/>